<evidence type="ECO:0000313" key="1">
    <source>
        <dbReference type="EMBL" id="TCC18052.1"/>
    </source>
</evidence>
<dbReference type="SUPFAM" id="SSF82171">
    <property type="entry name" value="DPP6 N-terminal domain-like"/>
    <property type="match status" value="1"/>
</dbReference>
<organism evidence="1 2">
    <name type="scientific">Kribbella speibonae</name>
    <dbReference type="NCBI Taxonomy" id="1572660"/>
    <lineage>
        <taxon>Bacteria</taxon>
        <taxon>Bacillati</taxon>
        <taxon>Actinomycetota</taxon>
        <taxon>Actinomycetes</taxon>
        <taxon>Propionibacteriales</taxon>
        <taxon>Kribbellaceae</taxon>
        <taxon>Kribbella</taxon>
    </lineage>
</organism>
<dbReference type="EMBL" id="SJJY01000010">
    <property type="protein sequence ID" value="TCC18052.1"/>
    <property type="molecule type" value="Genomic_DNA"/>
</dbReference>
<protein>
    <recommendedName>
        <fullName evidence="3">Dipeptidylpeptidase IV N-terminal domain-containing protein</fullName>
    </recommendedName>
</protein>
<name>A0ABY1ZUT9_9ACTN</name>
<evidence type="ECO:0008006" key="3">
    <source>
        <dbReference type="Google" id="ProtNLM"/>
    </source>
</evidence>
<comment type="caution">
    <text evidence="1">The sequence shown here is derived from an EMBL/GenBank/DDBJ whole genome shotgun (WGS) entry which is preliminary data.</text>
</comment>
<reference evidence="1 2" key="1">
    <citation type="submission" date="2019-02" db="EMBL/GenBank/DDBJ databases">
        <title>Kribbella capetownensis sp. nov. and Kribbella speibonae sp. nov., isolated from soil.</title>
        <authorList>
            <person name="Curtis S.M."/>
            <person name="Norton I."/>
            <person name="Everest G.J."/>
            <person name="Meyers P.R."/>
        </authorList>
    </citation>
    <scope>NUCLEOTIDE SEQUENCE [LARGE SCALE GENOMIC DNA]</scope>
    <source>
        <strain evidence="1 2">SK5</strain>
    </source>
</reference>
<dbReference type="RefSeq" id="WP_131467205.1">
    <property type="nucleotide sequence ID" value="NZ_SJJY01000010.1"/>
</dbReference>
<dbReference type="InterPro" id="IPR011042">
    <property type="entry name" value="6-blade_b-propeller_TolB-like"/>
</dbReference>
<dbReference type="Proteomes" id="UP000292385">
    <property type="component" value="Unassembled WGS sequence"/>
</dbReference>
<evidence type="ECO:0000313" key="2">
    <source>
        <dbReference type="Proteomes" id="UP000292385"/>
    </source>
</evidence>
<accession>A0ABY1ZUT9</accession>
<keyword evidence="2" id="KW-1185">Reference proteome</keyword>
<proteinExistence type="predicted"/>
<sequence length="106" mass="11359">MASTEPLIVFTTYDIGGYQSTDEASNLYTIRPDGSGRTAVTTFAPGAERATQPTWTADGRLLFNQVAGTDDTTRSVALINTDGTGLRTVLDAEAVGPDNRPHPRMR</sequence>
<dbReference type="Gene3D" id="2.120.10.30">
    <property type="entry name" value="TolB, C-terminal domain"/>
    <property type="match status" value="1"/>
</dbReference>
<gene>
    <name evidence="1" type="ORF">E0H58_35085</name>
</gene>